<organism evidence="2 3">
    <name type="scientific">Aphanizomenon flos-aquae WA102</name>
    <dbReference type="NCBI Taxonomy" id="1710896"/>
    <lineage>
        <taxon>Bacteria</taxon>
        <taxon>Bacillati</taxon>
        <taxon>Cyanobacteriota</taxon>
        <taxon>Cyanophyceae</taxon>
        <taxon>Nostocales</taxon>
        <taxon>Aphanizomenonaceae</taxon>
        <taxon>Aphanizomenon</taxon>
    </lineage>
</organism>
<gene>
    <name evidence="2" type="ORF">AN484_00695</name>
</gene>
<dbReference type="GO" id="GO:0030313">
    <property type="term" value="C:cell envelope"/>
    <property type="evidence" value="ECO:0007669"/>
    <property type="project" value="UniProtKB-SubCell"/>
</dbReference>
<reference evidence="2 3" key="1">
    <citation type="submission" date="2015-09" db="EMBL/GenBank/DDBJ databases">
        <title>Aphanizomenon flos-aquae WA102.</title>
        <authorList>
            <person name="Driscoll C."/>
        </authorList>
    </citation>
    <scope>NUCLEOTIDE SEQUENCE [LARGE SCALE GENOMIC DNA]</scope>
    <source>
        <strain evidence="2">WA102</strain>
    </source>
</reference>
<comment type="subcellular location">
    <subcellularLocation>
        <location evidence="1">Cell envelope</location>
    </subcellularLocation>
</comment>
<dbReference type="Proteomes" id="UP000092093">
    <property type="component" value="Unassembled WGS sequence"/>
</dbReference>
<dbReference type="InterPro" id="IPR042229">
    <property type="entry name" value="Listeria/Bacterioides_rpt_sf"/>
</dbReference>
<protein>
    <recommendedName>
        <fullName evidence="4">Bacterial repeat domain-containing protein</fullName>
    </recommendedName>
</protein>
<dbReference type="NCBIfam" id="TIGR02543">
    <property type="entry name" value="List_Bact_rpt"/>
    <property type="match status" value="1"/>
</dbReference>
<dbReference type="PATRIC" id="fig|1710896.3.peg.2487"/>
<proteinExistence type="predicted"/>
<name>A0A1B7X7Z9_APHFL</name>
<evidence type="ECO:0000313" key="2">
    <source>
        <dbReference type="EMBL" id="OBQ45525.1"/>
    </source>
</evidence>
<comment type="caution">
    <text evidence="2">The sequence shown here is derived from an EMBL/GenBank/DDBJ whole genome shotgun (WGS) entry which is preliminary data.</text>
</comment>
<evidence type="ECO:0008006" key="4">
    <source>
        <dbReference type="Google" id="ProtNLM"/>
    </source>
</evidence>
<dbReference type="AlphaFoldDB" id="A0A1B7X7Z9"/>
<evidence type="ECO:0000256" key="1">
    <source>
        <dbReference type="ARBA" id="ARBA00004196"/>
    </source>
</evidence>
<accession>A0A1B7X7Z9</accession>
<sequence length="292" mass="31357">MAFPGELNINYYKGDTHEFKVYPQTPTGSVFLLNEYSNSTFTIATERGTSPTPNSLMPEGRIFGSARIFSDHILCAITPENGAQMDPALIYQYDIQVYAQGADTYDKVFTLLTGSISVTDDVTQDIGTPNIAIPNYRVLYSNTNATSGNAPIDINRYVPNQSITIANNGTLARVGYTFAGWNTAADGLGISYTAGQIIPLVSADINLYPKWLPPTVTYDNQSATTSQVGGSTSYIPQSAILSIPTTAPIRTGHVFGGWFTGPAGSGVQVTNNSYTPLSPYGPVTLYAKWTVA</sequence>
<dbReference type="InterPro" id="IPR013378">
    <property type="entry name" value="InlB-like_B-rpt"/>
</dbReference>
<dbReference type="Pfam" id="PF09479">
    <property type="entry name" value="Flg_new"/>
    <property type="match status" value="2"/>
</dbReference>
<evidence type="ECO:0000313" key="3">
    <source>
        <dbReference type="Proteomes" id="UP000092093"/>
    </source>
</evidence>
<dbReference type="Gene3D" id="2.60.40.4270">
    <property type="entry name" value="Listeria-Bacteroides repeat domain"/>
    <property type="match status" value="2"/>
</dbReference>
<dbReference type="EMBL" id="LJOW01000002">
    <property type="protein sequence ID" value="OBQ45525.1"/>
    <property type="molecule type" value="Genomic_DNA"/>
</dbReference>